<dbReference type="Gene3D" id="3.40.50.300">
    <property type="entry name" value="P-loop containing nucleotide triphosphate hydrolases"/>
    <property type="match status" value="1"/>
</dbReference>
<dbReference type="PANTHER" id="PTHR24221">
    <property type="entry name" value="ATP-BINDING CASSETTE SUB-FAMILY B"/>
    <property type="match status" value="1"/>
</dbReference>
<accession>A0A6F8YF51</accession>
<dbReference type="EMBL" id="AP022871">
    <property type="protein sequence ID" value="BCB84726.1"/>
    <property type="molecule type" value="Genomic_DNA"/>
</dbReference>
<dbReference type="GO" id="GO:0042626">
    <property type="term" value="F:ATPase-coupled transmembrane transporter activity"/>
    <property type="evidence" value="ECO:0007669"/>
    <property type="project" value="TreeGrafter"/>
</dbReference>
<dbReference type="PANTHER" id="PTHR24221:SF654">
    <property type="entry name" value="ATP-BINDING CASSETTE SUB-FAMILY B MEMBER 6"/>
    <property type="match status" value="1"/>
</dbReference>
<dbReference type="GO" id="GO:0005524">
    <property type="term" value="F:ATP binding"/>
    <property type="evidence" value="ECO:0007669"/>
    <property type="project" value="InterPro"/>
</dbReference>
<evidence type="ECO:0000313" key="5">
    <source>
        <dbReference type="Proteomes" id="UP000503011"/>
    </source>
</evidence>
<gene>
    <name evidence="4" type="ORF">Psuf_020390</name>
</gene>
<dbReference type="SUPFAM" id="SSF49879">
    <property type="entry name" value="SMAD/FHA domain"/>
    <property type="match status" value="1"/>
</dbReference>
<evidence type="ECO:0000256" key="1">
    <source>
        <dbReference type="ARBA" id="ARBA00022553"/>
    </source>
</evidence>
<dbReference type="Gene3D" id="2.60.200.20">
    <property type="match status" value="1"/>
</dbReference>
<protein>
    <recommendedName>
        <fullName evidence="3">FHA domain-containing protein</fullName>
    </recommendedName>
</protein>
<reference evidence="4 5" key="2">
    <citation type="submission" date="2020-03" db="EMBL/GenBank/DDBJ databases">
        <authorList>
            <person name="Ichikawa N."/>
            <person name="Kimura A."/>
            <person name="Kitahashi Y."/>
            <person name="Uohara A."/>
        </authorList>
    </citation>
    <scope>NUCLEOTIDE SEQUENCE [LARGE SCALE GENOMIC DNA]</scope>
    <source>
        <strain evidence="4 5">NBRC 105367</strain>
    </source>
</reference>
<feature type="region of interest" description="Disordered" evidence="2">
    <location>
        <begin position="90"/>
        <end position="129"/>
    </location>
</feature>
<dbReference type="CDD" id="cd00060">
    <property type="entry name" value="FHA"/>
    <property type="match status" value="1"/>
</dbReference>
<dbReference type="Proteomes" id="UP000503011">
    <property type="component" value="Chromosome"/>
</dbReference>
<reference evidence="4 5" key="1">
    <citation type="submission" date="2020-03" db="EMBL/GenBank/DDBJ databases">
        <title>Whole genome shotgun sequence of Phytohabitans suffuscus NBRC 105367.</title>
        <authorList>
            <person name="Komaki H."/>
            <person name="Tamura T."/>
        </authorList>
    </citation>
    <scope>NUCLEOTIDE SEQUENCE [LARGE SCALE GENOMIC DNA]</scope>
    <source>
        <strain evidence="4 5">NBRC 105367</strain>
    </source>
</reference>
<dbReference type="AlphaFoldDB" id="A0A6F8YF51"/>
<dbReference type="KEGG" id="psuu:Psuf_020390"/>
<dbReference type="Pfam" id="PF00005">
    <property type="entry name" value="ABC_tran"/>
    <property type="match status" value="1"/>
</dbReference>
<dbReference type="RefSeq" id="WP_269476274.1">
    <property type="nucleotide sequence ID" value="NZ_AP022871.1"/>
</dbReference>
<organism evidence="4 5">
    <name type="scientific">Phytohabitans suffuscus</name>
    <dbReference type="NCBI Taxonomy" id="624315"/>
    <lineage>
        <taxon>Bacteria</taxon>
        <taxon>Bacillati</taxon>
        <taxon>Actinomycetota</taxon>
        <taxon>Actinomycetes</taxon>
        <taxon>Micromonosporales</taxon>
        <taxon>Micromonosporaceae</taxon>
    </lineage>
</organism>
<sequence length="326" mass="35163">MGSLTVNLGDGDVELSEDVHYLIRTGQQLIVTRTPPADEGRRDQLGFFVPVLDQWYFRVENIPAARALRIDGGPVTNARQRLRGDRTTNVRLASRVTTGPRRPRSPVDGQVATPARPGGKPPRAERPDARAPRYVIGRAGTNADIPIDDPLVRARHATVRIDSQGRWWISGELLVDGVRQMSATLSEGDVFVIGQTAVTVSPDLLPGPARTAAPPAGVREVTPGVRRRPTTETGLAVRLDHVTVHGSNGRKRLDDVSLDIAPGEVVAVVGPSGAGKSSLIKVLMGELAEDSGTVRLGPENSVHTDPEVRRRQVRYVPQGTRTSSSR</sequence>
<keyword evidence="5" id="KW-1185">Reference proteome</keyword>
<evidence type="ECO:0000256" key="2">
    <source>
        <dbReference type="SAM" id="MobiDB-lite"/>
    </source>
</evidence>
<dbReference type="InterPro" id="IPR039421">
    <property type="entry name" value="Type_1_exporter"/>
</dbReference>
<dbReference type="GO" id="GO:0016887">
    <property type="term" value="F:ATP hydrolysis activity"/>
    <property type="evidence" value="ECO:0007669"/>
    <property type="project" value="InterPro"/>
</dbReference>
<dbReference type="InterPro" id="IPR003439">
    <property type="entry name" value="ABC_transporter-like_ATP-bd"/>
</dbReference>
<proteinExistence type="predicted"/>
<dbReference type="PROSITE" id="PS50006">
    <property type="entry name" value="FHA_DOMAIN"/>
    <property type="match status" value="1"/>
</dbReference>
<dbReference type="InterPro" id="IPR000253">
    <property type="entry name" value="FHA_dom"/>
</dbReference>
<dbReference type="Pfam" id="PF00498">
    <property type="entry name" value="FHA"/>
    <property type="match status" value="1"/>
</dbReference>
<keyword evidence="1" id="KW-0597">Phosphoprotein</keyword>
<dbReference type="InterPro" id="IPR027417">
    <property type="entry name" value="P-loop_NTPase"/>
</dbReference>
<dbReference type="SUPFAM" id="SSF52540">
    <property type="entry name" value="P-loop containing nucleoside triphosphate hydrolases"/>
    <property type="match status" value="1"/>
</dbReference>
<feature type="domain" description="FHA" evidence="3">
    <location>
        <begin position="134"/>
        <end position="185"/>
    </location>
</feature>
<dbReference type="InterPro" id="IPR008984">
    <property type="entry name" value="SMAD_FHA_dom_sf"/>
</dbReference>
<name>A0A6F8YF51_9ACTN</name>
<evidence type="ECO:0000259" key="3">
    <source>
        <dbReference type="PROSITE" id="PS50006"/>
    </source>
</evidence>
<evidence type="ECO:0000313" key="4">
    <source>
        <dbReference type="EMBL" id="BCB84726.1"/>
    </source>
</evidence>